<gene>
    <name evidence="2" type="ORF">O181_019017</name>
</gene>
<evidence type="ECO:0000313" key="3">
    <source>
        <dbReference type="Proteomes" id="UP000765509"/>
    </source>
</evidence>
<protein>
    <recommendedName>
        <fullName evidence="4">Secreted protein</fullName>
    </recommendedName>
</protein>
<comment type="caution">
    <text evidence="2">The sequence shown here is derived from an EMBL/GenBank/DDBJ whole genome shotgun (WGS) entry which is preliminary data.</text>
</comment>
<sequence length="144" mass="16049">MVPKTCLLRISLFTSALFFNIFRASSQVNHICDVEYSFGEYKPRTKCVSSAFHSKTTYSCVTESCTDPVLENCYAVLRGIGGYKPDLDNPVSPSPIVNYRKIERSPYIEGYRRVMPPGGVGSSPAAICYNPSRYAHCTSCTTHR</sequence>
<proteinExistence type="predicted"/>
<evidence type="ECO:0008006" key="4">
    <source>
        <dbReference type="Google" id="ProtNLM"/>
    </source>
</evidence>
<dbReference type="EMBL" id="AVOT02005529">
    <property type="protein sequence ID" value="MBW0479302.1"/>
    <property type="molecule type" value="Genomic_DNA"/>
</dbReference>
<feature type="chain" id="PRO_5040498350" description="Secreted protein" evidence="1">
    <location>
        <begin position="27"/>
        <end position="144"/>
    </location>
</feature>
<evidence type="ECO:0000313" key="2">
    <source>
        <dbReference type="EMBL" id="MBW0479302.1"/>
    </source>
</evidence>
<feature type="signal peptide" evidence="1">
    <location>
        <begin position="1"/>
        <end position="26"/>
    </location>
</feature>
<accession>A0A9Q3C8X6</accession>
<reference evidence="2" key="1">
    <citation type="submission" date="2021-03" db="EMBL/GenBank/DDBJ databases">
        <title>Draft genome sequence of rust myrtle Austropuccinia psidii MF-1, a brazilian biotype.</title>
        <authorList>
            <person name="Quecine M.C."/>
            <person name="Pachon D.M.R."/>
            <person name="Bonatelli M.L."/>
            <person name="Correr F.H."/>
            <person name="Franceschini L.M."/>
            <person name="Leite T.F."/>
            <person name="Margarido G.R.A."/>
            <person name="Almeida C.A."/>
            <person name="Ferrarezi J.A."/>
            <person name="Labate C.A."/>
        </authorList>
    </citation>
    <scope>NUCLEOTIDE SEQUENCE</scope>
    <source>
        <strain evidence="2">MF-1</strain>
    </source>
</reference>
<evidence type="ECO:0000256" key="1">
    <source>
        <dbReference type="SAM" id="SignalP"/>
    </source>
</evidence>
<organism evidence="2 3">
    <name type="scientific">Austropuccinia psidii MF-1</name>
    <dbReference type="NCBI Taxonomy" id="1389203"/>
    <lineage>
        <taxon>Eukaryota</taxon>
        <taxon>Fungi</taxon>
        <taxon>Dikarya</taxon>
        <taxon>Basidiomycota</taxon>
        <taxon>Pucciniomycotina</taxon>
        <taxon>Pucciniomycetes</taxon>
        <taxon>Pucciniales</taxon>
        <taxon>Sphaerophragmiaceae</taxon>
        <taxon>Austropuccinia</taxon>
    </lineage>
</organism>
<dbReference type="AlphaFoldDB" id="A0A9Q3C8X6"/>
<keyword evidence="1" id="KW-0732">Signal</keyword>
<dbReference type="Proteomes" id="UP000765509">
    <property type="component" value="Unassembled WGS sequence"/>
</dbReference>
<name>A0A9Q3C8X6_9BASI</name>
<keyword evidence="3" id="KW-1185">Reference proteome</keyword>